<evidence type="ECO:0000256" key="1">
    <source>
        <dbReference type="SAM" id="MobiDB-lite"/>
    </source>
</evidence>
<dbReference type="GeneID" id="75912801"/>
<reference evidence="2" key="1">
    <citation type="submission" date="2021-06" db="EMBL/GenBank/DDBJ databases">
        <authorList>
            <consortium name="DOE Joint Genome Institute"/>
            <person name="Mondo S.J."/>
            <person name="Amses K.R."/>
            <person name="Simmons D.R."/>
            <person name="Longcore J.E."/>
            <person name="Seto K."/>
            <person name="Alves G.H."/>
            <person name="Bonds A.E."/>
            <person name="Quandt C.A."/>
            <person name="Davis W.J."/>
            <person name="Chang Y."/>
            <person name="Letcher P.M."/>
            <person name="Powell M.J."/>
            <person name="Kuo A."/>
            <person name="Labutti K."/>
            <person name="Pangilinan J."/>
            <person name="Andreopoulos W."/>
            <person name="Tritt A."/>
            <person name="Riley R."/>
            <person name="Hundley H."/>
            <person name="Johnson J."/>
            <person name="Lipzen A."/>
            <person name="Barry K."/>
            <person name="Berbee M.L."/>
            <person name="Buchler N.E."/>
            <person name="Grigoriev I.V."/>
            <person name="Spatafora J.W."/>
            <person name="Stajich J.E."/>
            <person name="James T.Y."/>
        </authorList>
    </citation>
    <scope>NUCLEOTIDE SEQUENCE</scope>
    <source>
        <strain evidence="2">AG</strain>
    </source>
</reference>
<comment type="caution">
    <text evidence="2">The sequence shown here is derived from an EMBL/GenBank/DDBJ whole genome shotgun (WGS) entry which is preliminary data.</text>
</comment>
<evidence type="ECO:0000313" key="2">
    <source>
        <dbReference type="EMBL" id="KAI8581499.1"/>
    </source>
</evidence>
<organism evidence="2 3">
    <name type="scientific">Umbelopsis ramanniana AG</name>
    <dbReference type="NCBI Taxonomy" id="1314678"/>
    <lineage>
        <taxon>Eukaryota</taxon>
        <taxon>Fungi</taxon>
        <taxon>Fungi incertae sedis</taxon>
        <taxon>Mucoromycota</taxon>
        <taxon>Mucoromycotina</taxon>
        <taxon>Umbelopsidomycetes</taxon>
        <taxon>Umbelopsidales</taxon>
        <taxon>Umbelopsidaceae</taxon>
        <taxon>Umbelopsis</taxon>
    </lineage>
</organism>
<keyword evidence="3" id="KW-1185">Reference proteome</keyword>
<dbReference type="RefSeq" id="XP_051446503.1">
    <property type="nucleotide sequence ID" value="XM_051587456.1"/>
</dbReference>
<proteinExistence type="predicted"/>
<dbReference type="Proteomes" id="UP001206595">
    <property type="component" value="Unassembled WGS sequence"/>
</dbReference>
<sequence length="230" mass="25276">MTSEQQQLQIPPMQGKENVNLDGNAVEDLSAVKPISPTPSQQSPLRLSMHLNLHPDGIMIEEPLIDSPHDIGPTDRILSKSPSLTANPKKSATANGIPTASSNGRLSESLHPTRAATTTMIPQLQKQQQPSTSMDLASSPNSIANTLYKVDTYGSIRNPNRTSLDKLERKSTFGPDLGDLAPEEQLILEQEIAARRAARRASRRRLEEEDDERVLIGTMVAEGHRNYQLM</sequence>
<dbReference type="EMBL" id="MU620905">
    <property type="protein sequence ID" value="KAI8581499.1"/>
    <property type="molecule type" value="Genomic_DNA"/>
</dbReference>
<feature type="region of interest" description="Disordered" evidence="1">
    <location>
        <begin position="1"/>
        <end position="20"/>
    </location>
</feature>
<accession>A0AAD5EDJ6</accession>
<feature type="compositionally biased region" description="Polar residues" evidence="1">
    <location>
        <begin position="80"/>
        <end position="106"/>
    </location>
</feature>
<reference evidence="2" key="2">
    <citation type="journal article" date="2022" name="Proc. Natl. Acad. Sci. U.S.A.">
        <title>Diploid-dominant life cycles characterize the early evolution of Fungi.</title>
        <authorList>
            <person name="Amses K.R."/>
            <person name="Simmons D.R."/>
            <person name="Longcore J.E."/>
            <person name="Mondo S.J."/>
            <person name="Seto K."/>
            <person name="Jeronimo G.H."/>
            <person name="Bonds A.E."/>
            <person name="Quandt C.A."/>
            <person name="Davis W.J."/>
            <person name="Chang Y."/>
            <person name="Federici B.A."/>
            <person name="Kuo A."/>
            <person name="LaButti K."/>
            <person name="Pangilinan J."/>
            <person name="Andreopoulos W."/>
            <person name="Tritt A."/>
            <person name="Riley R."/>
            <person name="Hundley H."/>
            <person name="Johnson J."/>
            <person name="Lipzen A."/>
            <person name="Barry K."/>
            <person name="Lang B.F."/>
            <person name="Cuomo C.A."/>
            <person name="Buchler N.E."/>
            <person name="Grigoriev I.V."/>
            <person name="Spatafora J.W."/>
            <person name="Stajich J.E."/>
            <person name="James T.Y."/>
        </authorList>
    </citation>
    <scope>NUCLEOTIDE SEQUENCE</scope>
    <source>
        <strain evidence="2">AG</strain>
    </source>
</reference>
<dbReference type="AlphaFoldDB" id="A0AAD5EDJ6"/>
<protein>
    <submittedName>
        <fullName evidence="2">Uncharacterized protein</fullName>
    </submittedName>
</protein>
<evidence type="ECO:0000313" key="3">
    <source>
        <dbReference type="Proteomes" id="UP001206595"/>
    </source>
</evidence>
<name>A0AAD5EDJ6_UMBRA</name>
<gene>
    <name evidence="2" type="ORF">K450DRAFT_231587</name>
</gene>
<feature type="region of interest" description="Disordered" evidence="1">
    <location>
        <begin position="69"/>
        <end position="108"/>
    </location>
</feature>